<dbReference type="AlphaFoldDB" id="A0A4V3DMT3"/>
<accession>A0A4V3DMT3</accession>
<comment type="caution">
    <text evidence="2">The sequence shown here is derived from an EMBL/GenBank/DDBJ whole genome shotgun (WGS) entry which is preliminary data.</text>
</comment>
<feature type="signal peptide" evidence="1">
    <location>
        <begin position="1"/>
        <end position="23"/>
    </location>
</feature>
<dbReference type="RefSeq" id="WP_133818217.1">
    <property type="nucleotide sequence ID" value="NZ_SNZH01000004.1"/>
</dbReference>
<dbReference type="InterPro" id="IPR011042">
    <property type="entry name" value="6-blade_b-propeller_TolB-like"/>
</dbReference>
<dbReference type="PANTHER" id="PTHR36842:SF1">
    <property type="entry name" value="PROTEIN TOLB"/>
    <property type="match status" value="1"/>
</dbReference>
<dbReference type="SUPFAM" id="SSF82171">
    <property type="entry name" value="DPP6 N-terminal domain-like"/>
    <property type="match status" value="1"/>
</dbReference>
<dbReference type="Proteomes" id="UP000295293">
    <property type="component" value="Unassembled WGS sequence"/>
</dbReference>
<name>A0A4V3DMT3_9GAMM</name>
<dbReference type="SUPFAM" id="SSF69304">
    <property type="entry name" value="Tricorn protease N-terminal domain"/>
    <property type="match status" value="1"/>
</dbReference>
<evidence type="ECO:0008006" key="4">
    <source>
        <dbReference type="Google" id="ProtNLM"/>
    </source>
</evidence>
<organism evidence="2 3">
    <name type="scientific">Tahibacter aquaticus</name>
    <dbReference type="NCBI Taxonomy" id="520092"/>
    <lineage>
        <taxon>Bacteria</taxon>
        <taxon>Pseudomonadati</taxon>
        <taxon>Pseudomonadota</taxon>
        <taxon>Gammaproteobacteria</taxon>
        <taxon>Lysobacterales</taxon>
        <taxon>Rhodanobacteraceae</taxon>
        <taxon>Tahibacter</taxon>
    </lineage>
</organism>
<dbReference type="EMBL" id="SNZH01000004">
    <property type="protein sequence ID" value="TDR45856.1"/>
    <property type="molecule type" value="Genomic_DNA"/>
</dbReference>
<protein>
    <recommendedName>
        <fullName evidence="4">WD40 repeat protein</fullName>
    </recommendedName>
</protein>
<dbReference type="OrthoDB" id="9815657at2"/>
<feature type="chain" id="PRO_5020235579" description="WD40 repeat protein" evidence="1">
    <location>
        <begin position="24"/>
        <end position="847"/>
    </location>
</feature>
<dbReference type="Gene3D" id="2.120.10.30">
    <property type="entry name" value="TolB, C-terminal domain"/>
    <property type="match status" value="3"/>
</dbReference>
<evidence type="ECO:0000313" key="3">
    <source>
        <dbReference type="Proteomes" id="UP000295293"/>
    </source>
</evidence>
<keyword evidence="1" id="KW-0732">Signal</keyword>
<sequence length="847" mass="88338">MTLIPPSRLLSLALLLAAGPAAAISIDSASVTNLSVAQESNGHTGAALAVSHNGRYAVFVSYANNLIAVDTNHRADLFLYDAQGDSVERVSLRDSGEASMGGSIDNAAVTDDGRYVFFSSTARDLVAGVDQGTAQIYVRDRVAGTTQLVSQDGNGAPLDDAIVFNGISADGRYVLLASVLPLLPADTNDLHDLYRLDRSNGTYALVSAGIGGVPANRFSTTGKLSANGHHVAFNSSAVNLVAGDTPGTNDLFLRDVDAGTTLLASRTTAGSFFSGHRQPMLATGASLSVDGRYVVFNTAAALDPLDTNGRNDGYLFDRDTLSVRRITLASTGGQIADEAMVNSISADGSVVTFTSPGAVLPGQSAGISRSYRRALAQVEPQPIVLRPPGQVDAVSACHLAGDASVAYCQFQSGSAHDLFHNSFVNLYLAAFPQTDVRRVSRPLDTPSAVANHDSGFFSVSASADGRYVVFDSVATNLVVGDLNGRRDVFLRDRVAGTTERINRLPGGGESPCGATRSQISADGRYIVFESCAHLVPGIVDNGYQQILRYDRASGVIAVVSRNAQGAIGNNISILRDISSDGGVVGYVSLATNLLAVPGNPYGDSYVSDLNAGTVEAVSRRADGQSAGAGLDLQLSATGRYAVFSHTLRLVPADTNDVEDVYVFDRLTAQTERVNLDAAGNQLEERGSTAAGISADGRLVLFGSYGAVPGAGGSGFYVRDRVSGALDLVSVDSDGEPLGYYGGDASMSDDGALVAQRCLCDGDDGTGSLNYNAQPYVFDRRSRHLQRITPTGADNPADQLKLIGNGDYLVFNSSAGNLVAGEGNNHFLDAFIASNFGDVLFADGLGDE</sequence>
<gene>
    <name evidence="2" type="ORF">DFR29_104286</name>
</gene>
<reference evidence="2 3" key="1">
    <citation type="submission" date="2019-03" db="EMBL/GenBank/DDBJ databases">
        <title>Genomic Encyclopedia of Type Strains, Phase IV (KMG-IV): sequencing the most valuable type-strain genomes for metagenomic binning, comparative biology and taxonomic classification.</title>
        <authorList>
            <person name="Goeker M."/>
        </authorList>
    </citation>
    <scope>NUCLEOTIDE SEQUENCE [LARGE SCALE GENOMIC DNA]</scope>
    <source>
        <strain evidence="2 3">DSM 21667</strain>
    </source>
</reference>
<evidence type="ECO:0000256" key="1">
    <source>
        <dbReference type="SAM" id="SignalP"/>
    </source>
</evidence>
<evidence type="ECO:0000313" key="2">
    <source>
        <dbReference type="EMBL" id="TDR45856.1"/>
    </source>
</evidence>
<keyword evidence="3" id="KW-1185">Reference proteome</keyword>
<proteinExistence type="predicted"/>
<dbReference type="PANTHER" id="PTHR36842">
    <property type="entry name" value="PROTEIN TOLB HOMOLOG"/>
    <property type="match status" value="1"/>
</dbReference>